<dbReference type="Pfam" id="PF00668">
    <property type="entry name" value="Condensation"/>
    <property type="match status" value="1"/>
</dbReference>
<organism evidence="2 3">
    <name type="scientific">Nocardia thailandica</name>
    <dbReference type="NCBI Taxonomy" id="257275"/>
    <lineage>
        <taxon>Bacteria</taxon>
        <taxon>Bacillati</taxon>
        <taxon>Actinomycetota</taxon>
        <taxon>Actinomycetes</taxon>
        <taxon>Mycobacteriales</taxon>
        <taxon>Nocardiaceae</taxon>
        <taxon>Nocardia</taxon>
    </lineage>
</organism>
<dbReference type="InterPro" id="IPR001242">
    <property type="entry name" value="Condensation_dom"/>
</dbReference>
<dbReference type="SUPFAM" id="SSF52777">
    <property type="entry name" value="CoA-dependent acyltransferases"/>
    <property type="match status" value="2"/>
</dbReference>
<gene>
    <name evidence="2" type="ORF">ACFYTF_26085</name>
</gene>
<feature type="domain" description="Condensation" evidence="1">
    <location>
        <begin position="74"/>
        <end position="345"/>
    </location>
</feature>
<dbReference type="Gene3D" id="3.30.559.30">
    <property type="entry name" value="Nonribosomal peptide synthetase, condensation domain"/>
    <property type="match status" value="1"/>
</dbReference>
<evidence type="ECO:0000259" key="1">
    <source>
        <dbReference type="Pfam" id="PF00668"/>
    </source>
</evidence>
<keyword evidence="3" id="KW-1185">Reference proteome</keyword>
<evidence type="ECO:0000313" key="2">
    <source>
        <dbReference type="EMBL" id="MFF0546308.1"/>
    </source>
</evidence>
<evidence type="ECO:0000313" key="3">
    <source>
        <dbReference type="Proteomes" id="UP001601444"/>
    </source>
</evidence>
<dbReference type="InterPro" id="IPR023213">
    <property type="entry name" value="CAT-like_dom_sf"/>
</dbReference>
<sequence length="467" mass="50774">MVDFGLIDDWRPAPGRLVTWTASPASLARAARAPVHPVPASLQQEQYLRLAARHSGADFRFSGLLLVTAQIPAGNIDRAVMTRIVNAFLLRHDTFRTWFDFDGPELRRHLVPAEDVEFVPVDYGWIDDPEAVCRHVEKTTPGPFQWDCFTFGAIEHGESTTVYLAVDHLHSDGLGQYLSASDFVQLYAAEMWEDAPPLPPAASYLDYCAAERAHSDQLTLASPGVKRWLALLAGNDNALPTFPLDLGRRADGYDRSAHLTVPLLDAAEGEAFERACRAAGADFVGGVFAAAALAERELTGADYYFGMTPISTRASAAQNASVGWYVTLVPVAFPIGARATAERILPLAQRAYETGLLLAPTSFHRVLELLPPDSEIQVEPGWVTPMISFVDARDFAGHEFFDLVTAGVYANRAASEEALFWINRLPAGTSMSAIYPGTDIADDSVRRYVGSVRAAMRAVAGLPADPG</sequence>
<comment type="caution">
    <text evidence="2">The sequence shown here is derived from an EMBL/GenBank/DDBJ whole genome shotgun (WGS) entry which is preliminary data.</text>
</comment>
<accession>A0ABW6PVD1</accession>
<protein>
    <submittedName>
        <fullName evidence="2">Condensation domain-containing protein</fullName>
    </submittedName>
</protein>
<dbReference type="EMBL" id="JBIAMX010000020">
    <property type="protein sequence ID" value="MFF0546308.1"/>
    <property type="molecule type" value="Genomic_DNA"/>
</dbReference>
<proteinExistence type="predicted"/>
<reference evidence="2 3" key="1">
    <citation type="submission" date="2024-10" db="EMBL/GenBank/DDBJ databases">
        <title>The Natural Products Discovery Center: Release of the First 8490 Sequenced Strains for Exploring Actinobacteria Biosynthetic Diversity.</title>
        <authorList>
            <person name="Kalkreuter E."/>
            <person name="Kautsar S.A."/>
            <person name="Yang D."/>
            <person name="Bader C.D."/>
            <person name="Teijaro C.N."/>
            <person name="Fluegel L."/>
            <person name="Davis C.M."/>
            <person name="Simpson J.R."/>
            <person name="Lauterbach L."/>
            <person name="Steele A.D."/>
            <person name="Gui C."/>
            <person name="Meng S."/>
            <person name="Li G."/>
            <person name="Viehrig K."/>
            <person name="Ye F."/>
            <person name="Su P."/>
            <person name="Kiefer A.F."/>
            <person name="Nichols A."/>
            <person name="Cepeda A.J."/>
            <person name="Yan W."/>
            <person name="Fan B."/>
            <person name="Jiang Y."/>
            <person name="Adhikari A."/>
            <person name="Zheng C.-J."/>
            <person name="Schuster L."/>
            <person name="Cowan T.M."/>
            <person name="Smanski M.J."/>
            <person name="Chevrette M.G."/>
            <person name="De Carvalho L.P.S."/>
            <person name="Shen B."/>
        </authorList>
    </citation>
    <scope>NUCLEOTIDE SEQUENCE [LARGE SCALE GENOMIC DNA]</scope>
    <source>
        <strain evidence="2 3">NPDC004045</strain>
    </source>
</reference>
<dbReference type="Proteomes" id="UP001601444">
    <property type="component" value="Unassembled WGS sequence"/>
</dbReference>
<dbReference type="RefSeq" id="WP_387702693.1">
    <property type="nucleotide sequence ID" value="NZ_JBIAMX010000020.1"/>
</dbReference>
<dbReference type="Gene3D" id="3.30.559.10">
    <property type="entry name" value="Chloramphenicol acetyltransferase-like domain"/>
    <property type="match status" value="1"/>
</dbReference>
<name>A0ABW6PVD1_9NOCA</name>